<comment type="similarity">
    <text evidence="2">Belongs to the DsbD family.</text>
</comment>
<evidence type="ECO:0000313" key="8">
    <source>
        <dbReference type="EMBL" id="SDI05928.1"/>
    </source>
</evidence>
<keyword evidence="3 6" id="KW-0812">Transmembrane</keyword>
<organism evidence="8 9">
    <name type="scientific">Proteiniclasticum ruminis</name>
    <dbReference type="NCBI Taxonomy" id="398199"/>
    <lineage>
        <taxon>Bacteria</taxon>
        <taxon>Bacillati</taxon>
        <taxon>Bacillota</taxon>
        <taxon>Clostridia</taxon>
        <taxon>Eubacteriales</taxon>
        <taxon>Clostridiaceae</taxon>
        <taxon>Proteiniclasticum</taxon>
    </lineage>
</organism>
<feature type="domain" description="Cytochrome C biogenesis protein transmembrane" evidence="7">
    <location>
        <begin position="5"/>
        <end position="211"/>
    </location>
</feature>
<evidence type="ECO:0000256" key="5">
    <source>
        <dbReference type="ARBA" id="ARBA00023136"/>
    </source>
</evidence>
<dbReference type="InterPro" id="IPR003834">
    <property type="entry name" value="Cyt_c_assmbl_TM_dom"/>
</dbReference>
<feature type="transmembrane region" description="Helical" evidence="6">
    <location>
        <begin position="119"/>
        <end position="147"/>
    </location>
</feature>
<name>A0A1G8HGZ5_9CLOT</name>
<dbReference type="PANTHER" id="PTHR31272">
    <property type="entry name" value="CYTOCHROME C-TYPE BIOGENESIS PROTEIN HI_1454-RELATED"/>
    <property type="match status" value="1"/>
</dbReference>
<evidence type="ECO:0000256" key="6">
    <source>
        <dbReference type="SAM" id="Phobius"/>
    </source>
</evidence>
<evidence type="ECO:0000256" key="4">
    <source>
        <dbReference type="ARBA" id="ARBA00022989"/>
    </source>
</evidence>
<protein>
    <submittedName>
        <fullName evidence="8">Cytochrome c-type biogenesis protein</fullName>
    </submittedName>
</protein>
<dbReference type="GO" id="GO:0016020">
    <property type="term" value="C:membrane"/>
    <property type="evidence" value="ECO:0007669"/>
    <property type="project" value="UniProtKB-SubCell"/>
</dbReference>
<feature type="transmembrane region" description="Helical" evidence="6">
    <location>
        <begin position="44"/>
        <end position="73"/>
    </location>
</feature>
<keyword evidence="4 6" id="KW-1133">Transmembrane helix</keyword>
<feature type="transmembrane region" description="Helical" evidence="6">
    <location>
        <begin position="159"/>
        <end position="179"/>
    </location>
</feature>
<evidence type="ECO:0000256" key="3">
    <source>
        <dbReference type="ARBA" id="ARBA00022692"/>
    </source>
</evidence>
<dbReference type="Proteomes" id="UP000183255">
    <property type="component" value="Unassembled WGS sequence"/>
</dbReference>
<dbReference type="AlphaFoldDB" id="A0A1G8HGZ5"/>
<evidence type="ECO:0000313" key="9">
    <source>
        <dbReference type="Proteomes" id="UP000183255"/>
    </source>
</evidence>
<evidence type="ECO:0000256" key="2">
    <source>
        <dbReference type="ARBA" id="ARBA00006143"/>
    </source>
</evidence>
<dbReference type="InterPro" id="IPR051790">
    <property type="entry name" value="Cytochrome_c-biogenesis_DsbD"/>
</dbReference>
<dbReference type="RefSeq" id="WP_031573846.1">
    <property type="nucleotide sequence ID" value="NZ_DAMANS010000005.1"/>
</dbReference>
<accession>A0A1G8HGZ5</accession>
<evidence type="ECO:0000259" key="7">
    <source>
        <dbReference type="Pfam" id="PF02683"/>
    </source>
</evidence>
<keyword evidence="5 6" id="KW-0472">Membrane</keyword>
<feature type="transmembrane region" description="Helical" evidence="6">
    <location>
        <begin position="6"/>
        <end position="32"/>
    </location>
</feature>
<proteinExistence type="inferred from homology"/>
<sequence length="225" mass="24856">MDFVVLGLLFFEGVLTFISPCILPMFPVFLMYLSNESQKKGKELLVNILGFILGFTLVFVTLGATATALGSLLSQNRVLLQRIGGIVIILFGLNMGGFVKIPFLNYQRGLQMKKEGSGFFSAMIFGIVFSFGWSPCLGTFLGAALILAADAGTLGLGMFYLFVFSMGLGLPFLITGILFSKLEEAFHFIKKHYTLITKISGIFLILVGVLMAFDLFGYYQRFFNF</sequence>
<dbReference type="PANTHER" id="PTHR31272:SF4">
    <property type="entry name" value="CYTOCHROME C-TYPE BIOGENESIS PROTEIN HI_1454-RELATED"/>
    <property type="match status" value="1"/>
</dbReference>
<dbReference type="EMBL" id="FNDZ01000001">
    <property type="protein sequence ID" value="SDI05928.1"/>
    <property type="molecule type" value="Genomic_DNA"/>
</dbReference>
<feature type="transmembrane region" description="Helical" evidence="6">
    <location>
        <begin position="199"/>
        <end position="219"/>
    </location>
</feature>
<dbReference type="Pfam" id="PF02683">
    <property type="entry name" value="DsbD_TM"/>
    <property type="match status" value="1"/>
</dbReference>
<feature type="transmembrane region" description="Helical" evidence="6">
    <location>
        <begin position="79"/>
        <end position="99"/>
    </location>
</feature>
<reference evidence="8 9" key="1">
    <citation type="submission" date="2016-10" db="EMBL/GenBank/DDBJ databases">
        <authorList>
            <person name="de Groot N.N."/>
        </authorList>
    </citation>
    <scope>NUCLEOTIDE SEQUENCE [LARGE SCALE GENOMIC DNA]</scope>
    <source>
        <strain evidence="8 9">CGMCC 1.5058</strain>
    </source>
</reference>
<dbReference type="GO" id="GO:0017004">
    <property type="term" value="P:cytochrome complex assembly"/>
    <property type="evidence" value="ECO:0007669"/>
    <property type="project" value="InterPro"/>
</dbReference>
<evidence type="ECO:0000256" key="1">
    <source>
        <dbReference type="ARBA" id="ARBA00004141"/>
    </source>
</evidence>
<gene>
    <name evidence="8" type="ORF">SAMN05421804_101581</name>
</gene>
<comment type="subcellular location">
    <subcellularLocation>
        <location evidence="1">Membrane</location>
        <topology evidence="1">Multi-pass membrane protein</topology>
    </subcellularLocation>
</comment>